<dbReference type="PROSITE" id="PS50819">
    <property type="entry name" value="INTEIN_ENDONUCLEASE"/>
    <property type="match status" value="1"/>
</dbReference>
<evidence type="ECO:0000313" key="3">
    <source>
        <dbReference type="Proteomes" id="UP000282312"/>
    </source>
</evidence>
<evidence type="ECO:0000313" key="2">
    <source>
        <dbReference type="EMBL" id="RQW99880.1"/>
    </source>
</evidence>
<keyword evidence="3" id="KW-1185">Reference proteome</keyword>
<name>A0A3N9WGF0_9ACTN</name>
<dbReference type="Proteomes" id="UP000282312">
    <property type="component" value="Unassembled WGS sequence"/>
</dbReference>
<dbReference type="SUPFAM" id="SSF55608">
    <property type="entry name" value="Homing endonucleases"/>
    <property type="match status" value="1"/>
</dbReference>
<dbReference type="EMBL" id="QGSZ01000260">
    <property type="protein sequence ID" value="RQW99880.1"/>
    <property type="molecule type" value="Genomic_DNA"/>
</dbReference>
<sequence length="249" mass="28215">MHPPQLRARARALRARGHTVHSVARTLSLPYATVWHWCVDRPEAVKRGTELRCFRCRPDVQNPTDLAAYAYLLGLYLGDGHLVTTARVPVLRIYCSDGWPGLIEACDMAMRAVLASKVQRVQKQGCVGVQSYGSHWPCLLPQHGPGKKHERAIVLTDWQRPILEVHPGDFLRGLFHSDGCRTANRVTTRGRRYVYPRYMFVNESADIMGLCQWGLDLLGIAWRMNRRNSLSVARRDAVVTLDRHVGPKS</sequence>
<feature type="domain" description="DOD-type homing endonuclease" evidence="1">
    <location>
        <begin position="72"/>
        <end position="220"/>
    </location>
</feature>
<dbReference type="AlphaFoldDB" id="A0A3N9WGF0"/>
<reference evidence="2 3" key="1">
    <citation type="submission" date="2018-05" db="EMBL/GenBank/DDBJ databases">
        <title>Micromonospora from Atacama Desert.</title>
        <authorList>
            <person name="Carro L."/>
            <person name="Goodfellow M."/>
            <person name="Klenk H.-P."/>
        </authorList>
    </citation>
    <scope>NUCLEOTIDE SEQUENCE [LARGE SCALE GENOMIC DNA]</scope>
    <source>
        <strain evidence="2 3">LB39</strain>
    </source>
</reference>
<proteinExistence type="predicted"/>
<dbReference type="Gene3D" id="3.10.28.10">
    <property type="entry name" value="Homing endonucleases"/>
    <property type="match status" value="1"/>
</dbReference>
<comment type="caution">
    <text evidence="2">The sequence shown here is derived from an EMBL/GenBank/DDBJ whole genome shotgun (WGS) entry which is preliminary data.</text>
</comment>
<gene>
    <name evidence="2" type="ORF">DLJ59_23340</name>
</gene>
<dbReference type="PRINTS" id="PR00379">
    <property type="entry name" value="INTEIN"/>
</dbReference>
<protein>
    <submittedName>
        <fullName evidence="2">Transcriptional regulator</fullName>
    </submittedName>
</protein>
<dbReference type="InterPro" id="IPR027434">
    <property type="entry name" value="Homing_endonucl"/>
</dbReference>
<dbReference type="GO" id="GO:0016539">
    <property type="term" value="P:intein-mediated protein splicing"/>
    <property type="evidence" value="ECO:0007669"/>
    <property type="project" value="InterPro"/>
</dbReference>
<dbReference type="GO" id="GO:0004519">
    <property type="term" value="F:endonuclease activity"/>
    <property type="evidence" value="ECO:0007669"/>
    <property type="project" value="InterPro"/>
</dbReference>
<organism evidence="2 3">
    <name type="scientific">Micromonospora inaquosa</name>
    <dbReference type="NCBI Taxonomy" id="2203716"/>
    <lineage>
        <taxon>Bacteria</taxon>
        <taxon>Bacillati</taxon>
        <taxon>Actinomycetota</taxon>
        <taxon>Actinomycetes</taxon>
        <taxon>Micromonosporales</taxon>
        <taxon>Micromonosporaceae</taxon>
        <taxon>Micromonospora</taxon>
    </lineage>
</organism>
<dbReference type="InterPro" id="IPR006142">
    <property type="entry name" value="INTEIN"/>
</dbReference>
<dbReference type="InterPro" id="IPR004042">
    <property type="entry name" value="Intein_endonuc_central"/>
</dbReference>
<accession>A0A3N9WGF0</accession>
<dbReference type="OrthoDB" id="3366805at2"/>
<evidence type="ECO:0000259" key="1">
    <source>
        <dbReference type="PROSITE" id="PS50819"/>
    </source>
</evidence>